<dbReference type="Pfam" id="PF12802">
    <property type="entry name" value="MarR_2"/>
    <property type="match status" value="1"/>
</dbReference>
<dbReference type="RefSeq" id="WP_084132460.1">
    <property type="nucleotide sequence ID" value="NZ_AP023354.1"/>
</dbReference>
<dbReference type="PROSITE" id="PS01125">
    <property type="entry name" value="ROK"/>
    <property type="match status" value="1"/>
</dbReference>
<keyword evidence="5" id="KW-1185">Reference proteome</keyword>
<accession>A0A810L223</accession>
<reference evidence="4" key="1">
    <citation type="submission" date="2020-08" db="EMBL/GenBank/DDBJ databases">
        <title>Whole genome shotgun sequence of Actinocatenispora sera NBRC 101916.</title>
        <authorList>
            <person name="Komaki H."/>
            <person name="Tamura T."/>
        </authorList>
    </citation>
    <scope>NUCLEOTIDE SEQUENCE</scope>
    <source>
        <strain evidence="4">NBRC 101916</strain>
    </source>
</reference>
<dbReference type="InterPro" id="IPR000835">
    <property type="entry name" value="HTH_MarR-typ"/>
</dbReference>
<evidence type="ECO:0000259" key="3">
    <source>
        <dbReference type="PROSITE" id="PS50943"/>
    </source>
</evidence>
<dbReference type="InterPro" id="IPR000600">
    <property type="entry name" value="ROK"/>
</dbReference>
<dbReference type="CDD" id="cd00093">
    <property type="entry name" value="HTH_XRE"/>
    <property type="match status" value="1"/>
</dbReference>
<dbReference type="OrthoDB" id="3863906at2"/>
<feature type="region of interest" description="Disordered" evidence="2">
    <location>
        <begin position="1"/>
        <end position="29"/>
    </location>
</feature>
<dbReference type="Proteomes" id="UP000680750">
    <property type="component" value="Chromosome"/>
</dbReference>
<sequence length="437" mass="45525">MTSRTRTDDDGEPLTPALPAAVGQARSGTNLPRVGGYNQAVVLDAIRESAGISRVELAAMTGLTTQTVSNIVRRLLAAGLIAETGHAPSSGGKRRTLLTIRSDAYFSVGVHLDPDAMVTAVVDLAGATVHRHRRRLASTGDPARLVGVVARAVDRAVQQAGVPCGRILGLGVAVPGPLDTRHGLVVEPPNLAGWHQVALRDAMHTATGLSTVVDNDATAAAIGERWAGGAERSGSFLFLYLGTGIGAGVVHWDRVLRGDSGNAGEIGHVIVVPDGRPCRCGARGCLEAHCSPAALVADLLERHGRRATNRLGLDLRPDRVRADYDLLCRAARDGDKAAADTVRVAAERIGQAVLSAVNLLDVSRVVLGGDAPPGFAEPVRDEIDRQVNGHSIARRVRTVAIEDSLVGPDAGAVGAASLVLHGTYAPGWRLLLGTESQ</sequence>
<evidence type="ECO:0000256" key="1">
    <source>
        <dbReference type="ARBA" id="ARBA00006479"/>
    </source>
</evidence>
<comment type="similarity">
    <text evidence="1">Belongs to the ROK (NagC/XylR) family.</text>
</comment>
<dbReference type="InterPro" id="IPR001387">
    <property type="entry name" value="Cro/C1-type_HTH"/>
</dbReference>
<dbReference type="AlphaFoldDB" id="A0A810L223"/>
<dbReference type="PANTHER" id="PTHR18964:SF173">
    <property type="entry name" value="GLUCOKINASE"/>
    <property type="match status" value="1"/>
</dbReference>
<dbReference type="InterPro" id="IPR049874">
    <property type="entry name" value="ROK_cs"/>
</dbReference>
<dbReference type="EMBL" id="AP023354">
    <property type="protein sequence ID" value="BCJ28919.1"/>
    <property type="molecule type" value="Genomic_DNA"/>
</dbReference>
<dbReference type="InterPro" id="IPR043129">
    <property type="entry name" value="ATPase_NBD"/>
</dbReference>
<dbReference type="GO" id="GO:0003700">
    <property type="term" value="F:DNA-binding transcription factor activity"/>
    <property type="evidence" value="ECO:0007669"/>
    <property type="project" value="InterPro"/>
</dbReference>
<dbReference type="Gene3D" id="1.10.10.10">
    <property type="entry name" value="Winged helix-like DNA-binding domain superfamily/Winged helix DNA-binding domain"/>
    <property type="match status" value="1"/>
</dbReference>
<feature type="domain" description="HTH cro/C1-type" evidence="3">
    <location>
        <begin position="43"/>
        <end position="71"/>
    </location>
</feature>
<dbReference type="SUPFAM" id="SSF46785">
    <property type="entry name" value="Winged helix' DNA-binding domain"/>
    <property type="match status" value="1"/>
</dbReference>
<dbReference type="Pfam" id="PF00480">
    <property type="entry name" value="ROK"/>
    <property type="match status" value="1"/>
</dbReference>
<proteinExistence type="inferred from homology"/>
<dbReference type="KEGG" id="aser:Asera_30270"/>
<dbReference type="GO" id="GO:0016301">
    <property type="term" value="F:kinase activity"/>
    <property type="evidence" value="ECO:0007669"/>
    <property type="project" value="UniProtKB-KW"/>
</dbReference>
<organism evidence="4 5">
    <name type="scientific">Actinocatenispora sera</name>
    <dbReference type="NCBI Taxonomy" id="390989"/>
    <lineage>
        <taxon>Bacteria</taxon>
        <taxon>Bacillati</taxon>
        <taxon>Actinomycetota</taxon>
        <taxon>Actinomycetes</taxon>
        <taxon>Micromonosporales</taxon>
        <taxon>Micromonosporaceae</taxon>
        <taxon>Actinocatenispora</taxon>
    </lineage>
</organism>
<name>A0A810L223_9ACTN</name>
<dbReference type="PANTHER" id="PTHR18964">
    <property type="entry name" value="ROK (REPRESSOR, ORF, KINASE) FAMILY"/>
    <property type="match status" value="1"/>
</dbReference>
<keyword evidence="4" id="KW-0808">Transferase</keyword>
<dbReference type="InterPro" id="IPR036388">
    <property type="entry name" value="WH-like_DNA-bd_sf"/>
</dbReference>
<dbReference type="InterPro" id="IPR036390">
    <property type="entry name" value="WH_DNA-bd_sf"/>
</dbReference>
<gene>
    <name evidence="4" type="ORF">Asera_30270</name>
</gene>
<protein>
    <submittedName>
        <fullName evidence="4">Sugar kinase</fullName>
    </submittedName>
</protein>
<evidence type="ECO:0000313" key="4">
    <source>
        <dbReference type="EMBL" id="BCJ28919.1"/>
    </source>
</evidence>
<dbReference type="SUPFAM" id="SSF53067">
    <property type="entry name" value="Actin-like ATPase domain"/>
    <property type="match status" value="1"/>
</dbReference>
<dbReference type="PROSITE" id="PS50943">
    <property type="entry name" value="HTH_CROC1"/>
    <property type="match status" value="1"/>
</dbReference>
<keyword evidence="4" id="KW-0418">Kinase</keyword>
<evidence type="ECO:0000313" key="5">
    <source>
        <dbReference type="Proteomes" id="UP000680750"/>
    </source>
</evidence>
<evidence type="ECO:0000256" key="2">
    <source>
        <dbReference type="SAM" id="MobiDB-lite"/>
    </source>
</evidence>
<dbReference type="Gene3D" id="3.30.420.40">
    <property type="match status" value="2"/>
</dbReference>